<gene>
    <name evidence="2" type="ORF">A306_00001727</name>
</gene>
<feature type="region of interest" description="Disordered" evidence="1">
    <location>
        <begin position="142"/>
        <end position="190"/>
    </location>
</feature>
<dbReference type="STRING" id="8932.A0A2I0MWG2"/>
<dbReference type="InParanoid" id="A0A2I0MWG2"/>
<comment type="caution">
    <text evidence="2">The sequence shown here is derived from an EMBL/GenBank/DDBJ whole genome shotgun (WGS) entry which is preliminary data.</text>
</comment>
<name>A0A2I0MWG2_COLLI</name>
<dbReference type="KEGG" id="clv:102087304"/>
<sequence>MPLKPPVKFVTSRSTLPPTSQIPGLGYLAEAPHEVPSGCRRKWIKESDSAYVKLAKQGGQPDLLKHYPPLTRRSSPAEYAVPDWYLHCSSPPATDKPRSYIPSLPDYMIHREFKADDHDGNSYERKRGPFDFDMKSVWQRDAEDKKNLEKKKVKLPAINPKYTSRMPNASTSKEFSGKNKLSFPPMPAQRTSEAVNFSKLISNGYGTDWLQQRTGREKKIPETSENIEQSKDSEPPQSESAPASN</sequence>
<feature type="compositionally biased region" description="Basic and acidic residues" evidence="1">
    <location>
        <begin position="214"/>
        <end position="234"/>
    </location>
</feature>
<feature type="compositionally biased region" description="Polar residues" evidence="1">
    <location>
        <begin position="161"/>
        <end position="174"/>
    </location>
</feature>
<evidence type="ECO:0000313" key="2">
    <source>
        <dbReference type="EMBL" id="PKK34018.1"/>
    </source>
</evidence>
<dbReference type="PANTHER" id="PTHR31097:SF2">
    <property type="entry name" value="CHROMOSOME 7 OPEN READING FRAME 57"/>
    <property type="match status" value="1"/>
</dbReference>
<reference evidence="2 3" key="1">
    <citation type="journal article" date="2013" name="Science">
        <title>Genomic diversity and evolution of the head crest in the rock pigeon.</title>
        <authorList>
            <person name="Shapiro M.D."/>
            <person name="Kronenberg Z."/>
            <person name="Li C."/>
            <person name="Domyan E.T."/>
            <person name="Pan H."/>
            <person name="Campbell M."/>
            <person name="Tan H."/>
            <person name="Huff C.D."/>
            <person name="Hu H."/>
            <person name="Vickrey A.I."/>
            <person name="Nielsen S.C."/>
            <person name="Stringham S.A."/>
            <person name="Hu H."/>
            <person name="Willerslev E."/>
            <person name="Gilbert M.T."/>
            <person name="Yandell M."/>
            <person name="Zhang G."/>
            <person name="Wang J."/>
        </authorList>
    </citation>
    <scope>NUCLEOTIDE SEQUENCE [LARGE SCALE GENOMIC DNA]</scope>
    <source>
        <tissue evidence="2">Blood</tissue>
    </source>
</reference>
<evidence type="ECO:0000313" key="3">
    <source>
        <dbReference type="Proteomes" id="UP000053872"/>
    </source>
</evidence>
<dbReference type="AlphaFoldDB" id="A0A2I0MWG2"/>
<dbReference type="Pfam" id="PF17662">
    <property type="entry name" value="DUF5524"/>
    <property type="match status" value="1"/>
</dbReference>
<dbReference type="PANTHER" id="PTHR31097">
    <property type="entry name" value="SI:DKEY-276J7.1"/>
    <property type="match status" value="1"/>
</dbReference>
<feature type="compositionally biased region" description="Low complexity" evidence="1">
    <location>
        <begin position="235"/>
        <end position="245"/>
    </location>
</feature>
<evidence type="ECO:0000256" key="1">
    <source>
        <dbReference type="SAM" id="MobiDB-lite"/>
    </source>
</evidence>
<dbReference type="InterPro" id="IPR040247">
    <property type="entry name" value="DUF5524"/>
</dbReference>
<organism evidence="2 3">
    <name type="scientific">Columba livia</name>
    <name type="common">Rock dove</name>
    <dbReference type="NCBI Taxonomy" id="8932"/>
    <lineage>
        <taxon>Eukaryota</taxon>
        <taxon>Metazoa</taxon>
        <taxon>Chordata</taxon>
        <taxon>Craniata</taxon>
        <taxon>Vertebrata</taxon>
        <taxon>Euteleostomi</taxon>
        <taxon>Archelosauria</taxon>
        <taxon>Archosauria</taxon>
        <taxon>Dinosauria</taxon>
        <taxon>Saurischia</taxon>
        <taxon>Theropoda</taxon>
        <taxon>Coelurosauria</taxon>
        <taxon>Aves</taxon>
        <taxon>Neognathae</taxon>
        <taxon>Neoaves</taxon>
        <taxon>Columbimorphae</taxon>
        <taxon>Columbiformes</taxon>
        <taxon>Columbidae</taxon>
        <taxon>Columba</taxon>
    </lineage>
</organism>
<proteinExistence type="predicted"/>
<keyword evidence="3" id="KW-1185">Reference proteome</keyword>
<feature type="region of interest" description="Disordered" evidence="1">
    <location>
        <begin position="206"/>
        <end position="245"/>
    </location>
</feature>
<protein>
    <submittedName>
        <fullName evidence="2">Uncharacterized protein</fullName>
    </submittedName>
</protein>
<dbReference type="EMBL" id="AKCR02000001">
    <property type="protein sequence ID" value="PKK34018.1"/>
    <property type="molecule type" value="Genomic_DNA"/>
</dbReference>
<accession>A0A2I0MWG2</accession>
<dbReference type="Proteomes" id="UP000053872">
    <property type="component" value="Unassembled WGS sequence"/>
</dbReference>